<comment type="caution">
    <text evidence="1">The sequence shown here is derived from an EMBL/GenBank/DDBJ whole genome shotgun (WGS) entry which is preliminary data.</text>
</comment>
<name>A0ABV6CMY9_9RHOB</name>
<proteinExistence type="predicted"/>
<organism evidence="1 2">
    <name type="scientific">Paracoccus rhizosphaerae</name>
    <dbReference type="NCBI Taxonomy" id="1133347"/>
    <lineage>
        <taxon>Bacteria</taxon>
        <taxon>Pseudomonadati</taxon>
        <taxon>Pseudomonadota</taxon>
        <taxon>Alphaproteobacteria</taxon>
        <taxon>Rhodobacterales</taxon>
        <taxon>Paracoccaceae</taxon>
        <taxon>Paracoccus</taxon>
    </lineage>
</organism>
<evidence type="ECO:0000313" key="1">
    <source>
        <dbReference type="EMBL" id="MFC0202125.1"/>
    </source>
</evidence>
<evidence type="ECO:0008006" key="3">
    <source>
        <dbReference type="Google" id="ProtNLM"/>
    </source>
</evidence>
<accession>A0ABV6CMY9</accession>
<protein>
    <recommendedName>
        <fullName evidence="3">Metal-dependent hydrolase</fullName>
    </recommendedName>
</protein>
<keyword evidence="2" id="KW-1185">Reference proteome</keyword>
<evidence type="ECO:0000313" key="2">
    <source>
        <dbReference type="Proteomes" id="UP001589795"/>
    </source>
</evidence>
<reference evidence="1 2" key="1">
    <citation type="submission" date="2024-09" db="EMBL/GenBank/DDBJ databases">
        <authorList>
            <person name="Sun Q."/>
            <person name="Mori K."/>
        </authorList>
    </citation>
    <scope>NUCLEOTIDE SEQUENCE [LARGE SCALE GENOMIC DNA]</scope>
    <source>
        <strain evidence="1 2">CCM 7904</strain>
    </source>
</reference>
<dbReference type="EMBL" id="JBHLWQ010000172">
    <property type="protein sequence ID" value="MFC0202125.1"/>
    <property type="molecule type" value="Genomic_DNA"/>
</dbReference>
<dbReference type="Proteomes" id="UP001589795">
    <property type="component" value="Unassembled WGS sequence"/>
</dbReference>
<gene>
    <name evidence="1" type="ORF">ACFFIZ_17890</name>
</gene>
<dbReference type="RefSeq" id="WP_265507502.1">
    <property type="nucleotide sequence ID" value="NZ_JAOTBE010000033.1"/>
</dbReference>
<sequence length="118" mass="12799">MIPPRSHAMLDAASAVGLVLLPPLLTRTRPFMRRRLAAAGAVVAGYSLMTRYDRNQSRPLSMSTHRAIDMAQGAAFCIATGRVDDARLRRGMVAYGLFSLAAAALTEDGPHRKSAFRD</sequence>